<protein>
    <submittedName>
        <fullName evidence="1">Uncharacterized protein</fullName>
    </submittedName>
</protein>
<dbReference type="AlphaFoldDB" id="A0A2M9A4X6"/>
<reference evidence="1 2" key="1">
    <citation type="submission" date="2017-11" db="EMBL/GenBank/DDBJ databases">
        <title>Animal gut microbial communities from fecal samples from Wisconsin, USA.</title>
        <authorList>
            <person name="Neumann A."/>
        </authorList>
    </citation>
    <scope>NUCLEOTIDE SEQUENCE [LARGE SCALE GENOMIC DNA]</scope>
    <source>
        <strain evidence="1 2">UWS3</strain>
    </source>
</reference>
<proteinExistence type="predicted"/>
<gene>
    <name evidence="1" type="ORF">BGX16_0717</name>
</gene>
<comment type="caution">
    <text evidence="1">The sequence shown here is derived from an EMBL/GenBank/DDBJ whole genome shotgun (WGS) entry which is preliminary data.</text>
</comment>
<sequence>MILKTPSPHYEEKEFAPEYELDDINPRVSNGPPKYIKKRDFDYSIAITDKFIYNDGFAPYLIINATQNEIYTTVHYVKDERCYHTPDGGWFCDRIIIGSCPAPQITKIQADNLLRAYLSFNAENTSVSLPGKIFSPFDIYVIRKDKHLDEASIIHVPKLSVRAKKSTMVLIQELQNTVPGIEKLFLNCRGRFNRD</sequence>
<name>A0A2M9A4X6_9BACT</name>
<dbReference type="Proteomes" id="UP000231134">
    <property type="component" value="Unassembled WGS sequence"/>
</dbReference>
<keyword evidence="2" id="KW-1185">Reference proteome</keyword>
<accession>A0A2M9A4X6</accession>
<dbReference type="EMBL" id="PGEX01000001">
    <property type="protein sequence ID" value="PJJ40775.1"/>
    <property type="molecule type" value="Genomic_DNA"/>
</dbReference>
<evidence type="ECO:0000313" key="1">
    <source>
        <dbReference type="EMBL" id="PJJ40775.1"/>
    </source>
</evidence>
<evidence type="ECO:0000313" key="2">
    <source>
        <dbReference type="Proteomes" id="UP000231134"/>
    </source>
</evidence>
<organism evidence="1 2">
    <name type="scientific">Hallerella succinigenes</name>
    <dbReference type="NCBI Taxonomy" id="1896222"/>
    <lineage>
        <taxon>Bacteria</taxon>
        <taxon>Pseudomonadati</taxon>
        <taxon>Fibrobacterota</taxon>
        <taxon>Fibrobacteria</taxon>
        <taxon>Fibrobacterales</taxon>
        <taxon>Fibrobacteraceae</taxon>
        <taxon>Hallerella</taxon>
    </lineage>
</organism>